<keyword evidence="2" id="KW-0808">Transferase</keyword>
<dbReference type="GO" id="GO:0016757">
    <property type="term" value="F:glycosyltransferase activity"/>
    <property type="evidence" value="ECO:0007669"/>
    <property type="project" value="UniProtKB-KW"/>
</dbReference>
<dbReference type="InterPro" id="IPR028098">
    <property type="entry name" value="Glyco_trans_4-like_N"/>
</dbReference>
<dbReference type="AlphaFoldDB" id="A0A9D6LA08"/>
<dbReference type="Pfam" id="PF13439">
    <property type="entry name" value="Glyco_transf_4"/>
    <property type="match status" value="1"/>
</dbReference>
<feature type="non-terminal residue" evidence="4">
    <location>
        <position position="289"/>
    </location>
</feature>
<dbReference type="PANTHER" id="PTHR12526">
    <property type="entry name" value="GLYCOSYLTRANSFERASE"/>
    <property type="match status" value="1"/>
</dbReference>
<proteinExistence type="predicted"/>
<dbReference type="PANTHER" id="PTHR12526:SF510">
    <property type="entry name" value="D-INOSITOL 3-PHOSPHATE GLYCOSYLTRANSFERASE"/>
    <property type="match status" value="1"/>
</dbReference>
<gene>
    <name evidence="4" type="ORF">HY076_03770</name>
</gene>
<keyword evidence="1" id="KW-0328">Glycosyltransferase</keyword>
<dbReference type="Pfam" id="PF13692">
    <property type="entry name" value="Glyco_trans_1_4"/>
    <property type="match status" value="1"/>
</dbReference>
<sequence>MSAAGAPPALRVLHVVNAMDMGGAESVVVEHVRHASPGVQSLVCALNGGGRALETVRSLGARTFDLAGAGPVARLARLRALMRAERVDVVNAHNPTGTLYGVPAGRWAGVPAVFRTEHTIHYPRRHSGAYPALEVVLTAMCDRVVCVCEAVRASHTRRLAWAAERFVTVVNGVAEHRPSAPRAVLRAALGLEPGAPAALALGGMRMPKAFDVLLEGFARVVRGGSPAQLVMAGDGALRAALERQAGTLGIADRVRWLGARTDGGDLVEACDLFVVSSRREGLSLSLLEA</sequence>
<dbReference type="Proteomes" id="UP000807850">
    <property type="component" value="Unassembled WGS sequence"/>
</dbReference>
<accession>A0A9D6LA08</accession>
<evidence type="ECO:0000259" key="3">
    <source>
        <dbReference type="Pfam" id="PF13439"/>
    </source>
</evidence>
<comment type="caution">
    <text evidence="4">The sequence shown here is derived from an EMBL/GenBank/DDBJ whole genome shotgun (WGS) entry which is preliminary data.</text>
</comment>
<reference evidence="4" key="1">
    <citation type="submission" date="2020-07" db="EMBL/GenBank/DDBJ databases">
        <title>Huge and variable diversity of episymbiotic CPR bacteria and DPANN archaea in groundwater ecosystems.</title>
        <authorList>
            <person name="He C.Y."/>
            <person name="Keren R."/>
            <person name="Whittaker M."/>
            <person name="Farag I.F."/>
            <person name="Doudna J."/>
            <person name="Cate J.H.D."/>
            <person name="Banfield J.F."/>
        </authorList>
    </citation>
    <scope>NUCLEOTIDE SEQUENCE</scope>
    <source>
        <strain evidence="4">NC_groundwater_928_Pr1_S-0.2um_72_17</strain>
    </source>
</reference>
<feature type="domain" description="Glycosyltransferase subfamily 4-like N-terminal" evidence="3">
    <location>
        <begin position="21"/>
        <end position="174"/>
    </location>
</feature>
<dbReference type="EMBL" id="JACQAY010000114">
    <property type="protein sequence ID" value="MBI3539373.1"/>
    <property type="molecule type" value="Genomic_DNA"/>
</dbReference>
<evidence type="ECO:0000313" key="5">
    <source>
        <dbReference type="Proteomes" id="UP000807850"/>
    </source>
</evidence>
<protein>
    <submittedName>
        <fullName evidence="4">Glycosyltransferase</fullName>
    </submittedName>
</protein>
<organism evidence="4 5">
    <name type="scientific">Eiseniibacteriota bacterium</name>
    <dbReference type="NCBI Taxonomy" id="2212470"/>
    <lineage>
        <taxon>Bacteria</taxon>
        <taxon>Candidatus Eiseniibacteriota</taxon>
    </lineage>
</organism>
<evidence type="ECO:0000256" key="1">
    <source>
        <dbReference type="ARBA" id="ARBA00022676"/>
    </source>
</evidence>
<evidence type="ECO:0000313" key="4">
    <source>
        <dbReference type="EMBL" id="MBI3539373.1"/>
    </source>
</evidence>
<name>A0A9D6LA08_UNCEI</name>
<evidence type="ECO:0000256" key="2">
    <source>
        <dbReference type="ARBA" id="ARBA00022679"/>
    </source>
</evidence>
<dbReference type="SUPFAM" id="SSF53756">
    <property type="entry name" value="UDP-Glycosyltransferase/glycogen phosphorylase"/>
    <property type="match status" value="1"/>
</dbReference>
<dbReference type="Gene3D" id="3.40.50.2000">
    <property type="entry name" value="Glycogen Phosphorylase B"/>
    <property type="match status" value="2"/>
</dbReference>